<evidence type="ECO:0000313" key="3">
    <source>
        <dbReference type="WBParaSite" id="GPUH_0000728801-mRNA-1"/>
    </source>
</evidence>
<gene>
    <name evidence="1" type="ORF">GPUH_LOCUS7278</name>
</gene>
<reference evidence="3" key="1">
    <citation type="submission" date="2016-06" db="UniProtKB">
        <authorList>
            <consortium name="WormBaseParasite"/>
        </authorList>
    </citation>
    <scope>IDENTIFICATION</scope>
</reference>
<organism evidence="3">
    <name type="scientific">Gongylonema pulchrum</name>
    <dbReference type="NCBI Taxonomy" id="637853"/>
    <lineage>
        <taxon>Eukaryota</taxon>
        <taxon>Metazoa</taxon>
        <taxon>Ecdysozoa</taxon>
        <taxon>Nematoda</taxon>
        <taxon>Chromadorea</taxon>
        <taxon>Rhabditida</taxon>
        <taxon>Spirurina</taxon>
        <taxon>Spiruromorpha</taxon>
        <taxon>Spiruroidea</taxon>
        <taxon>Gongylonematidae</taxon>
        <taxon>Gongylonema</taxon>
    </lineage>
</organism>
<dbReference type="AlphaFoldDB" id="A0A183DEY8"/>
<name>A0A183DEY8_9BILA</name>
<evidence type="ECO:0000313" key="2">
    <source>
        <dbReference type="Proteomes" id="UP000271098"/>
    </source>
</evidence>
<dbReference type="WBParaSite" id="GPUH_0000728801-mRNA-1">
    <property type="protein sequence ID" value="GPUH_0000728801-mRNA-1"/>
    <property type="gene ID" value="GPUH_0000728801"/>
</dbReference>
<protein>
    <submittedName>
        <fullName evidence="3">T9SS C-terminal target domain-containing protein</fullName>
    </submittedName>
</protein>
<sequence length="161" mass="18048">MTETLSTTANHQRLEEMLIHLTPHGAKVPYSVCVDSQGHIWVAAKGGLFKFDRSANVLFQEKNEFSKKASPFCQVLHYQGKCSRARRGCFCFAPAELYFQIISAFAEEYSALTQLKIMDLSGQVISEQFIDGKIQSLAVSDSGELFLTKRLQGDEDSVIFK</sequence>
<reference evidence="1 2" key="2">
    <citation type="submission" date="2018-11" db="EMBL/GenBank/DDBJ databases">
        <authorList>
            <consortium name="Pathogen Informatics"/>
        </authorList>
    </citation>
    <scope>NUCLEOTIDE SEQUENCE [LARGE SCALE GENOMIC DNA]</scope>
</reference>
<keyword evidence="2" id="KW-1185">Reference proteome</keyword>
<dbReference type="OrthoDB" id="5837159at2759"/>
<evidence type="ECO:0000313" key="1">
    <source>
        <dbReference type="EMBL" id="VDK57806.1"/>
    </source>
</evidence>
<proteinExistence type="predicted"/>
<dbReference type="Proteomes" id="UP000271098">
    <property type="component" value="Unassembled WGS sequence"/>
</dbReference>
<dbReference type="SUPFAM" id="SSF63829">
    <property type="entry name" value="Calcium-dependent phosphotriesterase"/>
    <property type="match status" value="1"/>
</dbReference>
<accession>A0A183DEY8</accession>
<dbReference type="EMBL" id="UYRT01018553">
    <property type="protein sequence ID" value="VDK57806.1"/>
    <property type="molecule type" value="Genomic_DNA"/>
</dbReference>